<gene>
    <name evidence="3" type="ORF">NBG4_720001</name>
</gene>
<evidence type="ECO:0000313" key="3">
    <source>
        <dbReference type="EMBL" id="SPQ01808.1"/>
    </source>
</evidence>
<feature type="transmembrane region" description="Helical" evidence="1">
    <location>
        <begin position="21"/>
        <end position="39"/>
    </location>
</feature>
<keyword evidence="1" id="KW-1133">Transmembrane helix</keyword>
<dbReference type="AlphaFoldDB" id="A0A2U3QK90"/>
<dbReference type="EMBL" id="OUUY01000122">
    <property type="protein sequence ID" value="SPQ01808.1"/>
    <property type="molecule type" value="Genomic_DNA"/>
</dbReference>
<name>A0A2U3QK90_9BACT</name>
<evidence type="ECO:0000313" key="4">
    <source>
        <dbReference type="Proteomes" id="UP000245125"/>
    </source>
</evidence>
<dbReference type="Proteomes" id="UP000245125">
    <property type="component" value="Unassembled WGS sequence"/>
</dbReference>
<keyword evidence="1" id="KW-0472">Membrane</keyword>
<organism evidence="3 4">
    <name type="scientific">Candidatus Sulfobium mesophilum</name>
    <dbReference type="NCBI Taxonomy" id="2016548"/>
    <lineage>
        <taxon>Bacteria</taxon>
        <taxon>Pseudomonadati</taxon>
        <taxon>Nitrospirota</taxon>
        <taxon>Nitrospiria</taxon>
        <taxon>Nitrospirales</taxon>
        <taxon>Nitrospiraceae</taxon>
        <taxon>Candidatus Sulfobium</taxon>
    </lineage>
</organism>
<dbReference type="OrthoDB" id="9785671at2"/>
<reference evidence="4" key="1">
    <citation type="submission" date="2018-03" db="EMBL/GenBank/DDBJ databases">
        <authorList>
            <person name="Zecchin S."/>
        </authorList>
    </citation>
    <scope>NUCLEOTIDE SEQUENCE [LARGE SCALE GENOMIC DNA]</scope>
</reference>
<evidence type="ECO:0000256" key="1">
    <source>
        <dbReference type="SAM" id="Phobius"/>
    </source>
</evidence>
<dbReference type="InterPro" id="IPR007160">
    <property type="entry name" value="DUF362"/>
</dbReference>
<sequence length="330" mass="36214">MPSKNNKREPDISRRQFLLKTAATCGLAATAGVWGYVFYSKEPVRKSTGRILTFKDYRTEEKTVYPKLAVVHGLNAEKMVRAAIEKIGGMGRFVSPGDRVLLKPNAAWDRQPEQAANTSPAVVSAVVKLCLEARASEVWVTDIPVNDPYRCFARSGIEDAVKRAGGKIRLTTENDFVLTDLRGESLKVWPVSAFYHQADKLINLPVVKHHSLSKCTMAMKNLYGSLGGQRNRLHQDINSSIADLASAIRPTLTVMDATRVLKRNGPTGGNLSDVSIENTVIAGVDMVAIESYGLRFLDLKVGDIPFILMAEKKGIGISDWKSLNVAEISV</sequence>
<feature type="domain" description="DUF362" evidence="2">
    <location>
        <begin position="100"/>
        <end position="294"/>
    </location>
</feature>
<proteinExistence type="predicted"/>
<protein>
    <recommendedName>
        <fullName evidence="2">DUF362 domain-containing protein</fullName>
    </recommendedName>
</protein>
<dbReference type="Pfam" id="PF04015">
    <property type="entry name" value="DUF362"/>
    <property type="match status" value="1"/>
</dbReference>
<keyword evidence="1" id="KW-0812">Transmembrane</keyword>
<dbReference type="InterPro" id="IPR006311">
    <property type="entry name" value="TAT_signal"/>
</dbReference>
<keyword evidence="4" id="KW-1185">Reference proteome</keyword>
<accession>A0A2U3QK90</accession>
<dbReference type="PROSITE" id="PS51318">
    <property type="entry name" value="TAT"/>
    <property type="match status" value="1"/>
</dbReference>
<evidence type="ECO:0000259" key="2">
    <source>
        <dbReference type="Pfam" id="PF04015"/>
    </source>
</evidence>